<comment type="caution">
    <text evidence="2">The sequence shown here is derived from an EMBL/GenBank/DDBJ whole genome shotgun (WGS) entry which is preliminary data.</text>
</comment>
<evidence type="ECO:0000313" key="3">
    <source>
        <dbReference type="Proteomes" id="UP001163798"/>
    </source>
</evidence>
<evidence type="ECO:0000313" key="2">
    <source>
        <dbReference type="EMBL" id="KAJ3780432.1"/>
    </source>
</evidence>
<dbReference type="EMBL" id="MU793740">
    <property type="protein sequence ID" value="KAJ3780432.1"/>
    <property type="molecule type" value="Genomic_DNA"/>
</dbReference>
<evidence type="ECO:0000256" key="1">
    <source>
        <dbReference type="SAM" id="MobiDB-lite"/>
    </source>
</evidence>
<proteinExistence type="predicted"/>
<organism evidence="2 3">
    <name type="scientific">Lentinula aff. detonsa</name>
    <dbReference type="NCBI Taxonomy" id="2804958"/>
    <lineage>
        <taxon>Eukaryota</taxon>
        <taxon>Fungi</taxon>
        <taxon>Dikarya</taxon>
        <taxon>Basidiomycota</taxon>
        <taxon>Agaricomycotina</taxon>
        <taxon>Agaricomycetes</taxon>
        <taxon>Agaricomycetidae</taxon>
        <taxon>Agaricales</taxon>
        <taxon>Marasmiineae</taxon>
        <taxon>Omphalotaceae</taxon>
        <taxon>Lentinula</taxon>
    </lineage>
</organism>
<dbReference type="Proteomes" id="UP001163798">
    <property type="component" value="Unassembled WGS sequence"/>
</dbReference>
<dbReference type="AlphaFoldDB" id="A0AA38KTD7"/>
<gene>
    <name evidence="2" type="ORF">GGU10DRAFT_279437</name>
</gene>
<feature type="region of interest" description="Disordered" evidence="1">
    <location>
        <begin position="1"/>
        <end position="29"/>
    </location>
</feature>
<keyword evidence="3" id="KW-1185">Reference proteome</keyword>
<name>A0AA38KTD7_9AGAR</name>
<reference evidence="2" key="1">
    <citation type="submission" date="2022-08" db="EMBL/GenBank/DDBJ databases">
        <authorList>
            <consortium name="DOE Joint Genome Institute"/>
            <person name="Min B."/>
            <person name="Riley R."/>
            <person name="Sierra-Patev S."/>
            <person name="Naranjo-Ortiz M."/>
            <person name="Looney B."/>
            <person name="Konkel Z."/>
            <person name="Slot J.C."/>
            <person name="Sakamoto Y."/>
            <person name="Steenwyk J.L."/>
            <person name="Rokas A."/>
            <person name="Carro J."/>
            <person name="Camarero S."/>
            <person name="Ferreira P."/>
            <person name="Molpeceres G."/>
            <person name="Ruiz-Duenas F.J."/>
            <person name="Serrano A."/>
            <person name="Henrissat B."/>
            <person name="Drula E."/>
            <person name="Hughes K.W."/>
            <person name="Mata J.L."/>
            <person name="Ishikawa N.K."/>
            <person name="Vargas-Isla R."/>
            <person name="Ushijima S."/>
            <person name="Smith C.A."/>
            <person name="Ahrendt S."/>
            <person name="Andreopoulos W."/>
            <person name="He G."/>
            <person name="Labutti K."/>
            <person name="Lipzen A."/>
            <person name="Ng V."/>
            <person name="Sandor L."/>
            <person name="Barry K."/>
            <person name="Martinez A.T."/>
            <person name="Xiao Y."/>
            <person name="Gibbons J.G."/>
            <person name="Terashima K."/>
            <person name="Hibbett D.S."/>
            <person name="Grigoriev I.V."/>
        </authorList>
    </citation>
    <scope>NUCLEOTIDE SEQUENCE</scope>
    <source>
        <strain evidence="2">TFB10291</strain>
    </source>
</reference>
<sequence length="157" mass="17135">MTDPVTGAFIEEVGKPKAPEPTTGRNSKGWKAWKDKRDEAAAVIVERIDPDQCVHIKGIDDHPLAMWEALASYHTVKGLGSVVSVYKHLMAAQKDDLVTISAHVKTIRAGLLESLGEPITPSFIVSCILVSLTNDYQPIILKLDGDHMVSDIDYVTA</sequence>
<protein>
    <submittedName>
        <fullName evidence="2">Uncharacterized protein</fullName>
    </submittedName>
</protein>
<dbReference type="Pfam" id="PF14223">
    <property type="entry name" value="Retrotran_gag_2"/>
    <property type="match status" value="1"/>
</dbReference>
<accession>A0AA38KTD7</accession>